<evidence type="ECO:0000256" key="3">
    <source>
        <dbReference type="ARBA" id="ARBA00023004"/>
    </source>
</evidence>
<feature type="transmembrane region" description="Helical" evidence="6">
    <location>
        <begin position="305"/>
        <end position="329"/>
    </location>
</feature>
<evidence type="ECO:0000256" key="5">
    <source>
        <dbReference type="ARBA" id="ARBA00073492"/>
    </source>
</evidence>
<organism evidence="9 10">
    <name type="scientific">Mythimna separata</name>
    <name type="common">Oriental armyworm</name>
    <name type="synonym">Pseudaletia separata</name>
    <dbReference type="NCBI Taxonomy" id="271217"/>
    <lineage>
        <taxon>Eukaryota</taxon>
        <taxon>Metazoa</taxon>
        <taxon>Ecdysozoa</taxon>
        <taxon>Arthropoda</taxon>
        <taxon>Hexapoda</taxon>
        <taxon>Insecta</taxon>
        <taxon>Pterygota</taxon>
        <taxon>Neoptera</taxon>
        <taxon>Endopterygota</taxon>
        <taxon>Lepidoptera</taxon>
        <taxon>Glossata</taxon>
        <taxon>Ditrysia</taxon>
        <taxon>Noctuoidea</taxon>
        <taxon>Noctuidae</taxon>
        <taxon>Noctuinae</taxon>
        <taxon>Hadenini</taxon>
        <taxon>Mythimna</taxon>
    </lineage>
</organism>
<accession>A0AAD7YU73</accession>
<keyword evidence="6" id="KW-0472">Membrane</keyword>
<feature type="transmembrane region" description="Helical" evidence="6">
    <location>
        <begin position="158"/>
        <end position="176"/>
    </location>
</feature>
<keyword evidence="1 6" id="KW-0349">Heme</keyword>
<dbReference type="PROSITE" id="PS50255">
    <property type="entry name" value="CYTOCHROME_B5_2"/>
    <property type="match status" value="1"/>
</dbReference>
<dbReference type="FunFam" id="3.10.120.10:FF:000020">
    <property type="entry name" value="Cytochrome b5-related protein"/>
    <property type="match status" value="1"/>
</dbReference>
<proteinExistence type="inferred from homology"/>
<dbReference type="GO" id="GO:0020037">
    <property type="term" value="F:heme binding"/>
    <property type="evidence" value="ECO:0007669"/>
    <property type="project" value="UniProtKB-UniRule"/>
</dbReference>
<feature type="transmembrane region" description="Helical" evidence="6">
    <location>
        <begin position="262"/>
        <end position="284"/>
    </location>
</feature>
<keyword evidence="3 6" id="KW-0408">Iron</keyword>
<dbReference type="Pfam" id="PF00173">
    <property type="entry name" value="Cyt-b5"/>
    <property type="match status" value="1"/>
</dbReference>
<evidence type="ECO:0000256" key="2">
    <source>
        <dbReference type="ARBA" id="ARBA00022723"/>
    </source>
</evidence>
<feature type="domain" description="Cytochrome b5 heme-binding" evidence="8">
    <location>
        <begin position="59"/>
        <end position="114"/>
    </location>
</feature>
<dbReference type="Pfam" id="PF00487">
    <property type="entry name" value="FA_desaturase"/>
    <property type="match status" value="1"/>
</dbReference>
<dbReference type="AlphaFoldDB" id="A0AAD7YU73"/>
<gene>
    <name evidence="9" type="ORF">PYW07_001597</name>
</gene>
<evidence type="ECO:0000256" key="6">
    <source>
        <dbReference type="RuleBase" id="RU362121"/>
    </source>
</evidence>
<dbReference type="GO" id="GO:0006629">
    <property type="term" value="P:lipid metabolic process"/>
    <property type="evidence" value="ECO:0007669"/>
    <property type="project" value="InterPro"/>
</dbReference>
<comment type="caution">
    <text evidence="9">The sequence shown here is derived from an EMBL/GenBank/DDBJ whole genome shotgun (WGS) entry which is preliminary data.</text>
</comment>
<keyword evidence="6" id="KW-0812">Transmembrane</keyword>
<dbReference type="SUPFAM" id="SSF55856">
    <property type="entry name" value="Cytochrome b5-like heme/steroid binding domain"/>
    <property type="match status" value="1"/>
</dbReference>
<feature type="transmembrane region" description="Helical" evidence="6">
    <location>
        <begin position="182"/>
        <end position="200"/>
    </location>
</feature>
<dbReference type="EMBL" id="JARGEI010000008">
    <property type="protein sequence ID" value="KAJ8727478.1"/>
    <property type="molecule type" value="Genomic_DNA"/>
</dbReference>
<name>A0AAD7YU73_MYTSE</name>
<dbReference type="Gene3D" id="3.10.120.10">
    <property type="entry name" value="Cytochrome b5-like heme/steroid binding domain"/>
    <property type="match status" value="1"/>
</dbReference>
<dbReference type="InterPro" id="IPR018506">
    <property type="entry name" value="Cyt_B5_heme-BS"/>
</dbReference>
<dbReference type="SMART" id="SM01117">
    <property type="entry name" value="Cyt-b5"/>
    <property type="match status" value="1"/>
</dbReference>
<comment type="function">
    <text evidence="4">May play a role in muscle cell metabolism.</text>
</comment>
<dbReference type="PANTHER" id="PTHR16740">
    <property type="entry name" value="CYTOCHROME B5-RELATED PROTEIN-RELATED"/>
    <property type="match status" value="1"/>
</dbReference>
<evidence type="ECO:0000256" key="4">
    <source>
        <dbReference type="ARBA" id="ARBA00055674"/>
    </source>
</evidence>
<dbReference type="InterPro" id="IPR053100">
    <property type="entry name" value="Cytochrome_b5-related"/>
</dbReference>
<reference evidence="9" key="1">
    <citation type="submission" date="2023-03" db="EMBL/GenBank/DDBJ databases">
        <title>Chromosome-level genomes of two armyworms, Mythimna separata and Mythimna loreyi, provide insights into the biosynthesis and reception of sex pheromones.</title>
        <authorList>
            <person name="Zhao H."/>
        </authorList>
    </citation>
    <scope>NUCLEOTIDE SEQUENCE</scope>
    <source>
        <strain evidence="9">BeijingLab</strain>
        <tissue evidence="9">Pupa</tissue>
    </source>
</reference>
<comment type="caution">
    <text evidence="6">Lacks conserved residue(s) required for the propagation of feature annotation.</text>
</comment>
<dbReference type="InterPro" id="IPR005804">
    <property type="entry name" value="FA_desaturase_dom"/>
</dbReference>
<evidence type="ECO:0000259" key="8">
    <source>
        <dbReference type="PROSITE" id="PS50255"/>
    </source>
</evidence>
<evidence type="ECO:0000313" key="10">
    <source>
        <dbReference type="Proteomes" id="UP001231518"/>
    </source>
</evidence>
<dbReference type="InterPro" id="IPR036400">
    <property type="entry name" value="Cyt_B5-like_heme/steroid_sf"/>
</dbReference>
<evidence type="ECO:0000313" key="9">
    <source>
        <dbReference type="EMBL" id="KAJ8727478.1"/>
    </source>
</evidence>
<evidence type="ECO:0000256" key="7">
    <source>
        <dbReference type="SAM" id="MobiDB-lite"/>
    </source>
</evidence>
<sequence length="454" mass="53201">MPPNAEWEEGAQQRATDKDTHVSFPQLKYPSLRDEYMRDPVQWLTGKAMDDGAEGLWRIHDKLYDLTRFIKRHPGGEEWLELTQGTDITEAFESHHLNPSTEKILTQYYIRDAKTPRNSPFTFKEDGFYKTLKRAAFEKLKTIPKDASKTADKITDGLFLSLLISTAFACWVTDVYAAKFWYAYASVNLAFLTVACHNFIHRKTNWRMYLFNMSMWSYRDFRVSHVLSHHLYTNTLMDLEISSLEPFLFYNPRKDKPLHAKLGFITEIFFFPFVFLISFTKRFLSIFLRQGFFKSHYRWHDAIGLLLPLWMWITSGAPVFYVISTWLWINCTGSLLFYSIGVNAAHHHPEAIKDGDQPASETPDWGMHQVEALLDRKDINGNVFAVMTLFGDHALHHMFPTLDHSLLKYMHPIFIELCEKYQANYRVSTQFKMVLGQIKETMRTEFRTKTEIST</sequence>
<keyword evidence="10" id="KW-1185">Reference proteome</keyword>
<dbReference type="PROSITE" id="PS00191">
    <property type="entry name" value="CYTOCHROME_B5_1"/>
    <property type="match status" value="1"/>
</dbReference>
<comment type="similarity">
    <text evidence="6">Belongs to the cytochrome b5 family.</text>
</comment>
<protein>
    <recommendedName>
        <fullName evidence="5">Cytochrome b5-related protein</fullName>
    </recommendedName>
</protein>
<dbReference type="Proteomes" id="UP001231518">
    <property type="component" value="Chromosome 11"/>
</dbReference>
<dbReference type="GO" id="GO:0046872">
    <property type="term" value="F:metal ion binding"/>
    <property type="evidence" value="ECO:0007669"/>
    <property type="project" value="UniProtKB-UniRule"/>
</dbReference>
<feature type="region of interest" description="Disordered" evidence="7">
    <location>
        <begin position="1"/>
        <end position="20"/>
    </location>
</feature>
<dbReference type="InterPro" id="IPR001199">
    <property type="entry name" value="Cyt_B5-like_heme/steroid-bd"/>
</dbReference>
<dbReference type="PANTHER" id="PTHR16740:SF1">
    <property type="entry name" value="CYTOCHROME B5-RELATED PROTEIN-RELATED"/>
    <property type="match status" value="1"/>
</dbReference>
<keyword evidence="6" id="KW-1133">Transmembrane helix</keyword>
<evidence type="ECO:0000256" key="1">
    <source>
        <dbReference type="ARBA" id="ARBA00022617"/>
    </source>
</evidence>
<keyword evidence="2 6" id="KW-0479">Metal-binding</keyword>